<keyword evidence="3" id="KW-1185">Reference proteome</keyword>
<feature type="compositionally biased region" description="Low complexity" evidence="1">
    <location>
        <begin position="246"/>
        <end position="261"/>
    </location>
</feature>
<dbReference type="Proteomes" id="UP000006906">
    <property type="component" value="Chromosome 3"/>
</dbReference>
<protein>
    <recommendedName>
        <fullName evidence="4">Glycosyltransferase family 92 protein</fullName>
    </recommendedName>
</protein>
<dbReference type="AlphaFoldDB" id="A0A2K3DY44"/>
<dbReference type="OrthoDB" id="542938at2759"/>
<name>A0A2K3DY44_CHLRE</name>
<dbReference type="InParanoid" id="A0A2K3DY44"/>
<dbReference type="ExpressionAtlas" id="A0A2K3DY44">
    <property type="expression patterns" value="baseline and differential"/>
</dbReference>
<dbReference type="EMBL" id="CM008964">
    <property type="protein sequence ID" value="PNW85453.1"/>
    <property type="molecule type" value="Genomic_DNA"/>
</dbReference>
<accession>A0A2K3DY44</accession>
<evidence type="ECO:0000256" key="1">
    <source>
        <dbReference type="SAM" id="MobiDB-lite"/>
    </source>
</evidence>
<organism evidence="2 3">
    <name type="scientific">Chlamydomonas reinhardtii</name>
    <name type="common">Chlamydomonas smithii</name>
    <dbReference type="NCBI Taxonomy" id="3055"/>
    <lineage>
        <taxon>Eukaryota</taxon>
        <taxon>Viridiplantae</taxon>
        <taxon>Chlorophyta</taxon>
        <taxon>core chlorophytes</taxon>
        <taxon>Chlorophyceae</taxon>
        <taxon>CS clade</taxon>
        <taxon>Chlamydomonadales</taxon>
        <taxon>Chlamydomonadaceae</taxon>
        <taxon>Chlamydomonas</taxon>
    </lineage>
</organism>
<dbReference type="KEGG" id="cre:CHLRE_03g187100v5"/>
<evidence type="ECO:0008006" key="4">
    <source>
        <dbReference type="Google" id="ProtNLM"/>
    </source>
</evidence>
<dbReference type="RefSeq" id="XP_042926256.1">
    <property type="nucleotide sequence ID" value="XM_043061127.1"/>
</dbReference>
<dbReference type="Gramene" id="PNW85453">
    <property type="protein sequence ID" value="PNW85453"/>
    <property type="gene ID" value="CHLRE_03g187100v5"/>
</dbReference>
<feature type="region of interest" description="Disordered" evidence="1">
    <location>
        <begin position="618"/>
        <end position="670"/>
    </location>
</feature>
<feature type="compositionally biased region" description="Gly residues" evidence="1">
    <location>
        <begin position="650"/>
        <end position="660"/>
    </location>
</feature>
<dbReference type="GeneID" id="5717466"/>
<reference evidence="2 3" key="1">
    <citation type="journal article" date="2007" name="Science">
        <title>The Chlamydomonas genome reveals the evolution of key animal and plant functions.</title>
        <authorList>
            <person name="Merchant S.S."/>
            <person name="Prochnik S.E."/>
            <person name="Vallon O."/>
            <person name="Harris E.H."/>
            <person name="Karpowicz S.J."/>
            <person name="Witman G.B."/>
            <person name="Terry A."/>
            <person name="Salamov A."/>
            <person name="Fritz-Laylin L.K."/>
            <person name="Marechal-Drouard L."/>
            <person name="Marshall W.F."/>
            <person name="Qu L.H."/>
            <person name="Nelson D.R."/>
            <person name="Sanderfoot A.A."/>
            <person name="Spalding M.H."/>
            <person name="Kapitonov V.V."/>
            <person name="Ren Q."/>
            <person name="Ferris P."/>
            <person name="Lindquist E."/>
            <person name="Shapiro H."/>
            <person name="Lucas S.M."/>
            <person name="Grimwood J."/>
            <person name="Schmutz J."/>
            <person name="Cardol P."/>
            <person name="Cerutti H."/>
            <person name="Chanfreau G."/>
            <person name="Chen C.L."/>
            <person name="Cognat V."/>
            <person name="Croft M.T."/>
            <person name="Dent R."/>
            <person name="Dutcher S."/>
            <person name="Fernandez E."/>
            <person name="Fukuzawa H."/>
            <person name="Gonzalez-Ballester D."/>
            <person name="Gonzalez-Halphen D."/>
            <person name="Hallmann A."/>
            <person name="Hanikenne M."/>
            <person name="Hippler M."/>
            <person name="Inwood W."/>
            <person name="Jabbari K."/>
            <person name="Kalanon M."/>
            <person name="Kuras R."/>
            <person name="Lefebvre P.A."/>
            <person name="Lemaire S.D."/>
            <person name="Lobanov A.V."/>
            <person name="Lohr M."/>
            <person name="Manuell A."/>
            <person name="Meier I."/>
            <person name="Mets L."/>
            <person name="Mittag M."/>
            <person name="Mittelmeier T."/>
            <person name="Moroney J.V."/>
            <person name="Moseley J."/>
            <person name="Napoli C."/>
            <person name="Nedelcu A.M."/>
            <person name="Niyogi K."/>
            <person name="Novoselov S.V."/>
            <person name="Paulsen I.T."/>
            <person name="Pazour G."/>
            <person name="Purton S."/>
            <person name="Ral J.P."/>
            <person name="Riano-Pachon D.M."/>
            <person name="Riekhof W."/>
            <person name="Rymarquis L."/>
            <person name="Schroda M."/>
            <person name="Stern D."/>
            <person name="Umen J."/>
            <person name="Willows R."/>
            <person name="Wilson N."/>
            <person name="Zimmer S.L."/>
            <person name="Allmer J."/>
            <person name="Balk J."/>
            <person name="Bisova K."/>
            <person name="Chen C.J."/>
            <person name="Elias M."/>
            <person name="Gendler K."/>
            <person name="Hauser C."/>
            <person name="Lamb M.R."/>
            <person name="Ledford H."/>
            <person name="Long J.C."/>
            <person name="Minagawa J."/>
            <person name="Page M.D."/>
            <person name="Pan J."/>
            <person name="Pootakham W."/>
            <person name="Roje S."/>
            <person name="Rose A."/>
            <person name="Stahlberg E."/>
            <person name="Terauchi A.M."/>
            <person name="Yang P."/>
            <person name="Ball S."/>
            <person name="Bowler C."/>
            <person name="Dieckmann C.L."/>
            <person name="Gladyshev V.N."/>
            <person name="Green P."/>
            <person name="Jorgensen R."/>
            <person name="Mayfield S."/>
            <person name="Mueller-Roeber B."/>
            <person name="Rajamani S."/>
            <person name="Sayre R.T."/>
            <person name="Brokstein P."/>
            <person name="Dubchak I."/>
            <person name="Goodstein D."/>
            <person name="Hornick L."/>
            <person name="Huang Y.W."/>
            <person name="Jhaveri J."/>
            <person name="Luo Y."/>
            <person name="Martinez D."/>
            <person name="Ngau W.C."/>
            <person name="Otillar B."/>
            <person name="Poliakov A."/>
            <person name="Porter A."/>
            <person name="Szajkowski L."/>
            <person name="Werner G."/>
            <person name="Zhou K."/>
            <person name="Grigoriev I.V."/>
            <person name="Rokhsar D.S."/>
            <person name="Grossman A.R."/>
        </authorList>
    </citation>
    <scope>NUCLEOTIDE SEQUENCE [LARGE SCALE GENOMIC DNA]</scope>
    <source>
        <strain evidence="3">CC-503</strain>
    </source>
</reference>
<feature type="region of interest" description="Disordered" evidence="1">
    <location>
        <begin position="246"/>
        <end position="269"/>
    </location>
</feature>
<evidence type="ECO:0000313" key="3">
    <source>
        <dbReference type="Proteomes" id="UP000006906"/>
    </source>
</evidence>
<feature type="region of interest" description="Disordered" evidence="1">
    <location>
        <begin position="114"/>
        <end position="141"/>
    </location>
</feature>
<proteinExistence type="predicted"/>
<sequence>MGVTSCWLPGSLPLRPTDDANGPLVTTPVMLHVMLSTCHVPPPPLRGPAAAASGGRGRTRLRVRGFVCVTREPQEDRCATCHSYCLHNPFAAAMKAAAANEAAAAARAGAVEADAAGAEEEADRADDSLPNPQPPLFRLRSPHTGRVYPLALSDEEAGLGQTGTPEDGGGLHGELELDDADATWEEFELHVAGFPFYCLVLPYAHPGPRQHGSQHLQHQRPRFPLGAPSEGVGTVCGSLSAPPHTGAAATGAAAATARPRAQPSSVPPATAQPPAYFVLAPRHGLSPDALAAVLVPHVAWHTQLGFTQYLLYTEEPPGRLAAQPALRALLAARVLVLVLWDLTPAFSGSLLVHEALKRERPGSLRRAYWHQMRTYDHALLAHWHEAGAVMAFADLDEYLITPRPTTVADLFRTCGHQPGKGTGENKDTPDRDPPLGALRLPRMDGACSTCLHTVTGANTEPQHWAAWWARHAATAALEALAAAAAAAASQAAAPASRSAAAALAKRSGAAGTSQLLGWAHPMAAYDIWGKSDLPDMWDQKSIVLTEAAGFTSVHSPFVYPGFGAYGPIYEEAEVPGACAVWLHITNQAKVRIEALPFKSALPPGYSWPLERIAAAAGGGATAGPQLGRQGRSAAEKVQLLGREGERAGRRGGSGRVGGGRRLQARQRYRG</sequence>
<evidence type="ECO:0000313" key="2">
    <source>
        <dbReference type="EMBL" id="PNW85453.1"/>
    </source>
</evidence>
<gene>
    <name evidence="2" type="ORF">CHLRE_03g187100v5</name>
</gene>